<comment type="caution">
    <text evidence="3">The sequence shown here is derived from an EMBL/GenBank/DDBJ whole genome shotgun (WGS) entry which is preliminary data.</text>
</comment>
<reference evidence="4" key="2">
    <citation type="submission" date="2024-04" db="EMBL/GenBank/DDBJ databases">
        <authorList>
            <person name="Chen Y."/>
            <person name="Shah S."/>
            <person name="Dougan E. K."/>
            <person name="Thang M."/>
            <person name="Chan C."/>
        </authorList>
    </citation>
    <scope>NUCLEOTIDE SEQUENCE [LARGE SCALE GENOMIC DNA]</scope>
</reference>
<dbReference type="EMBL" id="CAMXCT020003469">
    <property type="protein sequence ID" value="CAL1158037.1"/>
    <property type="molecule type" value="Genomic_DNA"/>
</dbReference>
<feature type="region of interest" description="Disordered" evidence="1">
    <location>
        <begin position="1290"/>
        <end position="1322"/>
    </location>
</feature>
<feature type="compositionally biased region" description="Polar residues" evidence="1">
    <location>
        <begin position="358"/>
        <end position="367"/>
    </location>
</feature>
<sequence>MESLNEVGIVLFLLVIALSALLLLNMLIGVMCEVVSGVSQTERESMAETFVREKVQKIMFQRHGVQSMSVCRKELLDMLHDRPWAVAPDLGDLGRHANLNVVECQATSLLNEALLVVTLAVACIWINLQASGCCLTSLRAMAETTDAVVSGQPAAADEAAQLTADEAQPAAAGGAAGQPAAAVDPAPEILQAAEALAAAVEVPVPGEEVAPDPWAVTDPWGGSGGSGQVGDPSGGGVAQTTGTSVHVQSQSGMDTLNGTAVGGQTQPAVVINGMMHGHVVNGTSNGLPPSGTSAMPVAPGGCTGPSVNGGQGDLAGTQVEEEVKPTPKKKEKAGNSKQLKTPGGDGDDGGDEDDDSHMSSSAPTSEIRSMLRRRVKQEDNSNRPRSSLGSVRIEEFSGDRGRYLKWKRTIQAQQCLYGLESQELAMLIYLSTRREARDVLEQHAITSYTGAGGLHLLWKVLDEAFGESESELFERADRELERYRRAPGESIAHFLAEMRRLRAQYYRIDPDSKFSDKAWAQKLLQKASLSRREKHDCYYAAGATFDPLAIEKALRIRCGRIHEEERRSTPYKPQPYKPQTYKQEHKQEGGHGGGATHKQTYKKKKVFIKKRYNTTHVAEAEGGSDEEDAEDEAEPEEEGHEEEAEREAYIEDHIEEDGDEGPEEEESEGELDEGELKEAFAAGWKAKQKTAEAKKTRGWKTTAGGNQRPKKEKNWEQMKKSSTCSSCGMKGHWKGDPECPNVKSGKDPPHKKTNAVHFTFMVNTEAQCMQCLHFSPSTARFCAECGAIMRDHPMPSETRKRITSEEEERWDLIQEHSRPFSYEVTREVAQVAAKMKAKAHAPTPASTSTAGKVRLHGQEVLAALPNMSRQEKKELHRALQEEEQREAQEAWEQRHHLMPEVGQGGYTGEGFEDPFAHSNADPGRGSQEVLAPPEGKDKPKPVKEKELKDFRKSLYDAQMQGGRVVPSSAAPPPNEAQARCTHPFDGLRWSANAEGHYARCKRCDLKHVVYYSMRHGVMMVTMQHEAPEGLPKEAKVWIREDKGAKHYKMINPGGPAWEQVCCRVTKDVRGEILQSKMITHEEEQDTQLKETIPGPPRDIVTEFWYVPDSRSSIYNEAAQFIQSQKPGLAIADSGCRNAVGGVHWHRHYQKVLDQLGIPWEVISEREIYKFGAGAPIVSKEACLYPVMIHGKMDIIRMSIVQGGGEACPGLIGPGELSRWKAVFRFADKQLELNGRSKPMQLTVTRHPGINLLEGGKHEAEELRKFWQSQEGEEQKAILTTTPHKYAFLTGTGEDQEKQEDAESEETEEEEEASDGDRRESKVEDWMRRLNQDLGIIQIPTVDAKAGMEEEEEEVSSPDEEVASDGTSSHEMGVEVLTDESTDEEEVRGEAEKRHVFLSGAKKKDMYKGLRKKLGHHIKEIKGQYQDEEMKRRKKEAVPREIGTKTTRRRWKVLEVFTWTCAISMIASTMGWDVCEPVSLPRWDLLKDHDYEEAMQYIRREDPDLLVIAWPCTVWSPLQSFGKKTPWQRMNLIERRIEQRKLLRFVRDAAIDQRERGGALMGENPDPSLAWKEPLIEEAFEGQGVTKCDMCQFGLKIPAGPIRKRTRLRGTEEIMEACTRKCQGEHQHAPCLGGVQIEGKWMNVSDFAGGYTSDFARQVVKGAEAYLTKGRQKEVFVEGDSWPEEDLEDEEEQPIEEGLIEERTEQKGKAWKLQKVHERLGHPTNETLSRMLSLSGADKETVEAARELQCPVCQEVAPPGRYLKQRAEVRPTVFGKEIHCDLKYLHDAEGKLHVALSVVDAASSYHAAVLLRNRNAEHVARKMARHWCSIHGIPEIMVIDQGGEFDGAFIGWMETHGIHSKVSGARSAWQHGFAERHGALLGSACTSLIWQYKAKGRTEVKDCLAAAIQAKNTTIPRKGYTPYQLAFGRQPMFPDLLDESITANMSLRDALGVEGEVRRAAEMRTMARAVFLRQDVQEKLRRALKRWPRGEERAFNPGEMIYFYSPQPKTARFRKDGGSWRGPAVVLMRESAQRYFVSWRGRCLLVSAPNMRSASSLEAGNFEGRVQELDELEDRMDGEEKTYEDISHERGQEQQKIEAMGWKAHDGAISPHGMRSKEKAKEIARSLRGMKTIKTVLKEKIKKTDKNRKKKEEPRKKKTADSKEEIQQQHQQPDQSQGSQTSKPDTGGQERTASTEEIMRKKEQEETYKKVDEELLNALKGPTEDFKERLRKHLQDDVPQQMKRPLETIPGLEEEGIRKRFRAGMFNYTMLSVSGRRARANAWLKKSEVRKLSQLLDLPIVSARSHMTPRKRFAKPPKGKNRGRVTVMLGEEVGQATVCYETSEEVRQRPNRKSPYEWKGLTLFVREEISKKGGTATVEMPDGVYEAQVEDMNEWKQLVDEELERQAFFEAFILQNKMNGKELDPRFFDQEEREKFKQSDLKEWKSWLQNKVIKRLSPEEASKVDKKNVFPAPVRIVRVNKGAMQGTFLPKSRIVIPGHLDPHLGSFRSDAPTVPWVTVQLAKMVGVNKGWCFLIFDVSTAFLSGKEVERDLVIKAPIDGLPACPEMNEPAVRPFELMRVCKSAYGLSEAPRLWYLRARELLISIGFEELQMAKATFIMKQKGDVIAILCLHVDDGLLVIKPSAVERVKRAIDKHFNIKEWQQIGEKGVTFLGVKTYVKHGIYYDDMSEYINTIQYAKVETPNDEPLKGSQLSAYRRLAMQLRWPAHFVMPEFLFRTSELAQRVSMATGNDLKYTNKLLEGMKSAALRGEALTKIHPLKGDLIFVSYFDASLGTSKTNRAQQGEIHFLTTKSVFREPSVANIVEFHSNKVHRVVRSSLAAEGCSMTSAGDRQLYSRVILDAFMYGKTDINSGWRRELQTPGCLVTDAKGLHDHILKTGGIASEKQAALDMLMTKQLVEDNVVQIRWTPTWKQLADPLTKDMVTTLLEQFRHSSKLCLVQTPEDEKEETRRAGIRKAQRERRKMRMKATATLSPPDVMNRCTSKHI</sequence>
<dbReference type="InterPro" id="IPR036397">
    <property type="entry name" value="RNaseH_sf"/>
</dbReference>
<dbReference type="InterPro" id="IPR001584">
    <property type="entry name" value="Integrase_cat-core"/>
</dbReference>
<feature type="compositionally biased region" description="Acidic residues" evidence="1">
    <location>
        <begin position="622"/>
        <end position="645"/>
    </location>
</feature>
<keyword evidence="6" id="KW-1185">Reference proteome</keyword>
<feature type="region of interest" description="Disordered" evidence="1">
    <location>
        <begin position="565"/>
        <end position="600"/>
    </location>
</feature>
<organism evidence="3">
    <name type="scientific">Cladocopium goreaui</name>
    <dbReference type="NCBI Taxonomy" id="2562237"/>
    <lineage>
        <taxon>Eukaryota</taxon>
        <taxon>Sar</taxon>
        <taxon>Alveolata</taxon>
        <taxon>Dinophyceae</taxon>
        <taxon>Suessiales</taxon>
        <taxon>Symbiodiniaceae</taxon>
        <taxon>Cladocopium</taxon>
    </lineage>
</organism>
<feature type="compositionally biased region" description="Basic and acidic residues" evidence="1">
    <location>
        <begin position="2135"/>
        <end position="2166"/>
    </location>
</feature>
<feature type="region of interest" description="Disordered" evidence="1">
    <location>
        <begin position="159"/>
        <end position="180"/>
    </location>
</feature>
<feature type="region of interest" description="Disordered" evidence="1">
    <location>
        <begin position="688"/>
        <end position="718"/>
    </location>
</feature>
<feature type="compositionally biased region" description="Acidic residues" evidence="1">
    <location>
        <begin position="1301"/>
        <end position="1313"/>
    </location>
</feature>
<feature type="region of interest" description="Disordered" evidence="1">
    <location>
        <begin position="2959"/>
        <end position="2986"/>
    </location>
</feature>
<dbReference type="Pfam" id="PF07727">
    <property type="entry name" value="RVT_2"/>
    <property type="match status" value="1"/>
</dbReference>
<feature type="compositionally biased region" description="Basic and acidic residues" evidence="1">
    <location>
        <begin position="869"/>
        <end position="898"/>
    </location>
</feature>
<evidence type="ECO:0000259" key="2">
    <source>
        <dbReference type="PROSITE" id="PS50994"/>
    </source>
</evidence>
<name>A0A9P1GBX2_9DINO</name>
<feature type="domain" description="Integrase catalytic" evidence="2">
    <location>
        <begin position="1766"/>
        <end position="1929"/>
    </location>
</feature>
<dbReference type="OrthoDB" id="421837at2759"/>
<dbReference type="EMBL" id="CAMXCT030003469">
    <property type="protein sequence ID" value="CAL4791974.1"/>
    <property type="molecule type" value="Genomic_DNA"/>
</dbReference>
<feature type="region of interest" description="Disordered" evidence="1">
    <location>
        <begin position="1343"/>
        <end position="1370"/>
    </location>
</feature>
<feature type="region of interest" description="Disordered" evidence="1">
    <location>
        <begin position="2105"/>
        <end position="2205"/>
    </location>
</feature>
<dbReference type="Gene3D" id="3.30.420.10">
    <property type="entry name" value="Ribonuclease H-like superfamily/Ribonuclease H"/>
    <property type="match status" value="1"/>
</dbReference>
<evidence type="ECO:0000313" key="3">
    <source>
        <dbReference type="EMBL" id="CAI4004662.1"/>
    </source>
</evidence>
<feature type="compositionally biased region" description="Basic and acidic residues" evidence="1">
    <location>
        <begin position="2192"/>
        <end position="2205"/>
    </location>
</feature>
<evidence type="ECO:0000256" key="1">
    <source>
        <dbReference type="SAM" id="MobiDB-lite"/>
    </source>
</evidence>
<gene>
    <name evidence="3" type="ORF">C1SCF055_LOCUS30436</name>
</gene>
<feature type="compositionally biased region" description="Acidic residues" evidence="1">
    <location>
        <begin position="345"/>
        <end position="355"/>
    </location>
</feature>
<reference evidence="3" key="1">
    <citation type="submission" date="2022-10" db="EMBL/GenBank/DDBJ databases">
        <authorList>
            <person name="Chen Y."/>
            <person name="Dougan E. K."/>
            <person name="Chan C."/>
            <person name="Rhodes N."/>
            <person name="Thang M."/>
        </authorList>
    </citation>
    <scope>NUCLEOTIDE SEQUENCE</scope>
</reference>
<dbReference type="GO" id="GO:0003676">
    <property type="term" value="F:nucleic acid binding"/>
    <property type="evidence" value="ECO:0007669"/>
    <property type="project" value="InterPro"/>
</dbReference>
<dbReference type="InterPro" id="IPR013103">
    <property type="entry name" value="RVT_2"/>
</dbReference>
<proteinExistence type="predicted"/>
<evidence type="ECO:0000313" key="5">
    <source>
        <dbReference type="EMBL" id="CAL4791974.1"/>
    </source>
</evidence>
<feature type="compositionally biased region" description="Basic and acidic residues" evidence="1">
    <location>
        <begin position="2114"/>
        <end position="2124"/>
    </location>
</feature>
<evidence type="ECO:0000313" key="4">
    <source>
        <dbReference type="EMBL" id="CAL1158037.1"/>
    </source>
</evidence>
<feature type="compositionally biased region" description="Low complexity" evidence="1">
    <location>
        <begin position="2167"/>
        <end position="2181"/>
    </location>
</feature>
<feature type="compositionally biased region" description="Acidic residues" evidence="1">
    <location>
        <begin position="1348"/>
        <end position="1362"/>
    </location>
</feature>
<feature type="compositionally biased region" description="Gly residues" evidence="1">
    <location>
        <begin position="221"/>
        <end position="237"/>
    </location>
</feature>
<protein>
    <submittedName>
        <fullName evidence="5">Retrovirus-related Pol polyprotein from transposon RE1 (Retro element 1) (AtRE1)</fullName>
    </submittedName>
</protein>
<feature type="region of interest" description="Disordered" evidence="1">
    <location>
        <begin position="218"/>
        <end position="241"/>
    </location>
</feature>
<feature type="compositionally biased region" description="Gly residues" evidence="1">
    <location>
        <begin position="301"/>
        <end position="313"/>
    </location>
</feature>
<feature type="compositionally biased region" description="Polar residues" evidence="1">
    <location>
        <begin position="281"/>
        <end position="293"/>
    </location>
</feature>
<dbReference type="GO" id="GO:0015074">
    <property type="term" value="P:DNA integration"/>
    <property type="evidence" value="ECO:0007669"/>
    <property type="project" value="InterPro"/>
</dbReference>
<feature type="region of interest" description="Disordered" evidence="1">
    <location>
        <begin position="866"/>
        <end position="943"/>
    </location>
</feature>
<dbReference type="InterPro" id="IPR012337">
    <property type="entry name" value="RNaseH-like_sf"/>
</dbReference>
<accession>A0A9P1GBX2</accession>
<dbReference type="Proteomes" id="UP001152797">
    <property type="component" value="Unassembled WGS sequence"/>
</dbReference>
<feature type="region of interest" description="Disordered" evidence="1">
    <location>
        <begin position="281"/>
        <end position="387"/>
    </location>
</feature>
<feature type="region of interest" description="Disordered" evidence="1">
    <location>
        <begin position="612"/>
        <end position="647"/>
    </location>
</feature>
<evidence type="ECO:0000313" key="6">
    <source>
        <dbReference type="Proteomes" id="UP001152797"/>
    </source>
</evidence>
<dbReference type="EMBL" id="CAMXCT010003469">
    <property type="protein sequence ID" value="CAI4004662.1"/>
    <property type="molecule type" value="Genomic_DNA"/>
</dbReference>
<feature type="compositionally biased region" description="Basic and acidic residues" evidence="1">
    <location>
        <begin position="934"/>
        <end position="943"/>
    </location>
</feature>
<dbReference type="SUPFAM" id="SSF53098">
    <property type="entry name" value="Ribonuclease H-like"/>
    <property type="match status" value="1"/>
</dbReference>
<dbReference type="PROSITE" id="PS50994">
    <property type="entry name" value="INTEGRASE"/>
    <property type="match status" value="1"/>
</dbReference>
<feature type="compositionally biased region" description="Basic residues" evidence="1">
    <location>
        <begin position="2970"/>
        <end position="2984"/>
    </location>
</feature>